<dbReference type="Gene3D" id="3.40.50.1240">
    <property type="entry name" value="Phosphoglycerate mutase-like"/>
    <property type="match status" value="1"/>
</dbReference>
<evidence type="ECO:0000313" key="2">
    <source>
        <dbReference type="Proteomes" id="UP000185678"/>
    </source>
</evidence>
<protein>
    <submittedName>
        <fullName evidence="1">Phosphohistidine phosphatase</fullName>
    </submittedName>
</protein>
<dbReference type="PANTHER" id="PTHR47623">
    <property type="entry name" value="OS09G0287300 PROTEIN"/>
    <property type="match status" value="1"/>
</dbReference>
<keyword evidence="2" id="KW-1185">Reference proteome</keyword>
<organism evidence="1 2">
    <name type="scientific">Insolitispirillum peregrinum</name>
    <dbReference type="NCBI Taxonomy" id="80876"/>
    <lineage>
        <taxon>Bacteria</taxon>
        <taxon>Pseudomonadati</taxon>
        <taxon>Pseudomonadota</taxon>
        <taxon>Alphaproteobacteria</taxon>
        <taxon>Rhodospirillales</taxon>
        <taxon>Novispirillaceae</taxon>
        <taxon>Insolitispirillum</taxon>
    </lineage>
</organism>
<reference evidence="1 2" key="1">
    <citation type="submission" date="2017-01" db="EMBL/GenBank/DDBJ databases">
        <authorList>
            <person name="Mah S.A."/>
            <person name="Swanson W.J."/>
            <person name="Moy G.W."/>
            <person name="Vacquier V.D."/>
        </authorList>
    </citation>
    <scope>NUCLEOTIDE SEQUENCE [LARGE SCALE GENOMIC DNA]</scope>
    <source>
        <strain evidence="1 2">DSM 11589</strain>
    </source>
</reference>
<dbReference type="InterPro" id="IPR029033">
    <property type="entry name" value="His_PPase_superfam"/>
</dbReference>
<name>A0A1N7PC50_9PROT</name>
<sequence>MTRSAARHYLLLLRHAKSDWDDPTLEDHERPLAARGRQAAPRMARHLTRTPLRPDLVLCSTARRARQTLDLVRPALPPVPIVHEDALYTFEVSALLDRLRTCPPEARVVMVVGHNPALEDLALHLSSGQQEANRDHPVHRLRHKFPTAALATLGLSVGWSELAEGTGWVEDFVRPKDLA</sequence>
<dbReference type="Pfam" id="PF00300">
    <property type="entry name" value="His_Phos_1"/>
    <property type="match status" value="1"/>
</dbReference>
<gene>
    <name evidence="1" type="ORF">SAMN05421779_106216</name>
</gene>
<proteinExistence type="predicted"/>
<accession>A0A1N7PC50</accession>
<dbReference type="STRING" id="80876.SAMN05421779_106216"/>
<dbReference type="CDD" id="cd07067">
    <property type="entry name" value="HP_PGM_like"/>
    <property type="match status" value="1"/>
</dbReference>
<dbReference type="Proteomes" id="UP000185678">
    <property type="component" value="Unassembled WGS sequence"/>
</dbReference>
<dbReference type="SMART" id="SM00855">
    <property type="entry name" value="PGAM"/>
    <property type="match status" value="1"/>
</dbReference>
<dbReference type="AlphaFoldDB" id="A0A1N7PC50"/>
<dbReference type="OrthoDB" id="9810154at2"/>
<dbReference type="SUPFAM" id="SSF53254">
    <property type="entry name" value="Phosphoglycerate mutase-like"/>
    <property type="match status" value="1"/>
</dbReference>
<dbReference type="RefSeq" id="WP_076401520.1">
    <property type="nucleotide sequence ID" value="NZ_FTOA01000006.1"/>
</dbReference>
<evidence type="ECO:0000313" key="1">
    <source>
        <dbReference type="EMBL" id="SIT08164.1"/>
    </source>
</evidence>
<dbReference type="EMBL" id="FTOA01000006">
    <property type="protein sequence ID" value="SIT08164.1"/>
    <property type="molecule type" value="Genomic_DNA"/>
</dbReference>
<dbReference type="InterPro" id="IPR013078">
    <property type="entry name" value="His_Pase_superF_clade-1"/>
</dbReference>
<dbReference type="PANTHER" id="PTHR47623:SF1">
    <property type="entry name" value="OS09G0287300 PROTEIN"/>
    <property type="match status" value="1"/>
</dbReference>